<protein>
    <submittedName>
        <fullName evidence="3">L,D-peptidoglycan transpeptidase YkuD, ErfK/YbiS/YcfS/YnhG family</fullName>
    </submittedName>
</protein>
<dbReference type="InterPro" id="IPR005490">
    <property type="entry name" value="LD_TPept_cat_dom"/>
</dbReference>
<dbReference type="Proteomes" id="UP000192674">
    <property type="component" value="Unassembled WGS sequence"/>
</dbReference>
<evidence type="ECO:0000313" key="4">
    <source>
        <dbReference type="Proteomes" id="UP000192674"/>
    </source>
</evidence>
<sequence length="248" mass="26535">MRRIAIPLVFVLALLGGAAFPALAPTVGTTDEQVVDEHEMALIAAVTPSGQRKPRGIVLPHNGPIEQMVTVSVPDPSAPTAKLSAWSRTNGKWHRDIGPVSAFVGAEGIGEAKEGLSRTPIGVFGLTEAFGIAENNGTRLPYFKVDEQDWWVSDVSSPEYNKRFRCPPGQCPFNERAGERLITAGAVYNHAVVIDYNRNPVTPGAGSAFFLHVSNGRPTAGCVSVAENDLDAVMRWLDPAKKPAINIG</sequence>
<evidence type="ECO:0000259" key="2">
    <source>
        <dbReference type="Pfam" id="PF03734"/>
    </source>
</evidence>
<dbReference type="Pfam" id="PF03734">
    <property type="entry name" value="YkuD"/>
    <property type="match status" value="1"/>
</dbReference>
<gene>
    <name evidence="3" type="ORF">SAMN05661093_04490</name>
</gene>
<feature type="signal peptide" evidence="1">
    <location>
        <begin position="1"/>
        <end position="24"/>
    </location>
</feature>
<keyword evidence="1" id="KW-0732">Signal</keyword>
<evidence type="ECO:0000256" key="1">
    <source>
        <dbReference type="SAM" id="SignalP"/>
    </source>
</evidence>
<reference evidence="3 4" key="1">
    <citation type="submission" date="2017-04" db="EMBL/GenBank/DDBJ databases">
        <authorList>
            <person name="Afonso C.L."/>
            <person name="Miller P.J."/>
            <person name="Scott M.A."/>
            <person name="Spackman E."/>
            <person name="Goraichik I."/>
            <person name="Dimitrov K.M."/>
            <person name="Suarez D.L."/>
            <person name="Swayne D.E."/>
        </authorList>
    </citation>
    <scope>NUCLEOTIDE SEQUENCE [LARGE SCALE GENOMIC DNA]</scope>
    <source>
        <strain evidence="3 4">DSM 43828</strain>
    </source>
</reference>
<feature type="chain" id="PRO_5012529204" evidence="1">
    <location>
        <begin position="25"/>
        <end position="248"/>
    </location>
</feature>
<dbReference type="RefSeq" id="WP_235038758.1">
    <property type="nucleotide sequence ID" value="NZ_FWXV01000003.1"/>
</dbReference>
<accession>A0A1W2EJ20</accession>
<organism evidence="3 4">
    <name type="scientific">Kibdelosporangium aridum</name>
    <dbReference type="NCBI Taxonomy" id="2030"/>
    <lineage>
        <taxon>Bacteria</taxon>
        <taxon>Bacillati</taxon>
        <taxon>Actinomycetota</taxon>
        <taxon>Actinomycetes</taxon>
        <taxon>Pseudonocardiales</taxon>
        <taxon>Pseudonocardiaceae</taxon>
        <taxon>Kibdelosporangium</taxon>
    </lineage>
</organism>
<keyword evidence="4" id="KW-1185">Reference proteome</keyword>
<dbReference type="PANTHER" id="PTHR38589:SF1">
    <property type="entry name" value="BLR0621 PROTEIN"/>
    <property type="match status" value="1"/>
</dbReference>
<dbReference type="EMBL" id="FWXV01000003">
    <property type="protein sequence ID" value="SMD09684.1"/>
    <property type="molecule type" value="Genomic_DNA"/>
</dbReference>
<feature type="domain" description="L,D-TPase catalytic" evidence="2">
    <location>
        <begin position="106"/>
        <end position="240"/>
    </location>
</feature>
<dbReference type="PANTHER" id="PTHR38589">
    <property type="entry name" value="BLR0621 PROTEIN"/>
    <property type="match status" value="1"/>
</dbReference>
<dbReference type="GO" id="GO:0016740">
    <property type="term" value="F:transferase activity"/>
    <property type="evidence" value="ECO:0007669"/>
    <property type="project" value="InterPro"/>
</dbReference>
<dbReference type="AlphaFoldDB" id="A0A1W2EJ20"/>
<proteinExistence type="predicted"/>
<name>A0A1W2EJ20_KIBAR</name>
<evidence type="ECO:0000313" key="3">
    <source>
        <dbReference type="EMBL" id="SMD09684.1"/>
    </source>
</evidence>